<feature type="compositionally biased region" description="Acidic residues" evidence="1">
    <location>
        <begin position="137"/>
        <end position="149"/>
    </location>
</feature>
<dbReference type="AlphaFoldDB" id="A0A6A6ABR5"/>
<dbReference type="EMBL" id="ML977506">
    <property type="protein sequence ID" value="KAF2129382.1"/>
    <property type="molecule type" value="Genomic_DNA"/>
</dbReference>
<reference evidence="2" key="1">
    <citation type="journal article" date="2020" name="Stud. Mycol.">
        <title>101 Dothideomycetes genomes: a test case for predicting lifestyles and emergence of pathogens.</title>
        <authorList>
            <person name="Haridas S."/>
            <person name="Albert R."/>
            <person name="Binder M."/>
            <person name="Bloem J."/>
            <person name="Labutti K."/>
            <person name="Salamov A."/>
            <person name="Andreopoulos B."/>
            <person name="Baker S."/>
            <person name="Barry K."/>
            <person name="Bills G."/>
            <person name="Bluhm B."/>
            <person name="Cannon C."/>
            <person name="Castanera R."/>
            <person name="Culley D."/>
            <person name="Daum C."/>
            <person name="Ezra D."/>
            <person name="Gonzalez J."/>
            <person name="Henrissat B."/>
            <person name="Kuo A."/>
            <person name="Liang C."/>
            <person name="Lipzen A."/>
            <person name="Lutzoni F."/>
            <person name="Magnuson J."/>
            <person name="Mondo S."/>
            <person name="Nolan M."/>
            <person name="Ohm R."/>
            <person name="Pangilinan J."/>
            <person name="Park H.-J."/>
            <person name="Ramirez L."/>
            <person name="Alfaro M."/>
            <person name="Sun H."/>
            <person name="Tritt A."/>
            <person name="Yoshinaga Y."/>
            <person name="Zwiers L.-H."/>
            <person name="Turgeon B."/>
            <person name="Goodwin S."/>
            <person name="Spatafora J."/>
            <person name="Crous P."/>
            <person name="Grigoriev I."/>
        </authorList>
    </citation>
    <scope>NUCLEOTIDE SEQUENCE</scope>
    <source>
        <strain evidence="2">CBS 119687</strain>
    </source>
</reference>
<dbReference type="Proteomes" id="UP000799771">
    <property type="component" value="Unassembled WGS sequence"/>
</dbReference>
<evidence type="ECO:0000313" key="3">
    <source>
        <dbReference type="Proteomes" id="UP000799771"/>
    </source>
</evidence>
<proteinExistence type="predicted"/>
<accession>A0A6A6ABR5</accession>
<keyword evidence="3" id="KW-1185">Reference proteome</keyword>
<feature type="region of interest" description="Disordered" evidence="1">
    <location>
        <begin position="1"/>
        <end position="43"/>
    </location>
</feature>
<feature type="compositionally biased region" description="Pro residues" evidence="1">
    <location>
        <begin position="1"/>
        <end position="10"/>
    </location>
</feature>
<protein>
    <submittedName>
        <fullName evidence="2">Uncharacterized protein</fullName>
    </submittedName>
</protein>
<evidence type="ECO:0000313" key="2">
    <source>
        <dbReference type="EMBL" id="KAF2129382.1"/>
    </source>
</evidence>
<evidence type="ECO:0000256" key="1">
    <source>
        <dbReference type="SAM" id="MobiDB-lite"/>
    </source>
</evidence>
<name>A0A6A6ABR5_9PLEO</name>
<dbReference type="GeneID" id="54412408"/>
<sequence length="438" mass="48422">MTVPTTPTPTPTQNDAAEPQKRKKTRRGKRPKRPYPADRSLAGRIRTAIAEEEARRLATAKLHPDERYGTFWEHENSFEDVARSRIHDQWALDRAGCADEWHSEDDAWEGCEVSEDEPSSEEEEEATEDHEVIFIDSSEDEAGNEDVEIPSELAVTTVVPETAIPSNEKGKAVAAGNEKDNDDDSEGSDDDGDGIAKLHPSQPTGQYLIVICRLSGWSAAKKYQNEGDSSAVANGKVVQDRVREGIVLGQRLERYSPIPVQFATIVATCHQRPGAYFTNFEKVVNRPPAMVKDVRQFFNTLPDGAKVTALIRGPDGLGVDPATVYSLCQLGARRGMKLQLIFQYIKVYDSIRPLTLTAFKGLGSVLVLQGKTILQHMTGVEGKNSPEVARLERVLRDLNYFKNSGVGVVDRNALPNHNQMGAFESSAGAKVKRRRRQG</sequence>
<organism evidence="2 3">
    <name type="scientific">Dothidotthia symphoricarpi CBS 119687</name>
    <dbReference type="NCBI Taxonomy" id="1392245"/>
    <lineage>
        <taxon>Eukaryota</taxon>
        <taxon>Fungi</taxon>
        <taxon>Dikarya</taxon>
        <taxon>Ascomycota</taxon>
        <taxon>Pezizomycotina</taxon>
        <taxon>Dothideomycetes</taxon>
        <taxon>Pleosporomycetidae</taxon>
        <taxon>Pleosporales</taxon>
        <taxon>Dothidotthiaceae</taxon>
        <taxon>Dothidotthia</taxon>
    </lineage>
</organism>
<feature type="region of interest" description="Disordered" evidence="1">
    <location>
        <begin position="108"/>
        <end position="200"/>
    </location>
</feature>
<dbReference type="RefSeq" id="XP_033523771.1">
    <property type="nucleotide sequence ID" value="XM_033671976.1"/>
</dbReference>
<feature type="compositionally biased region" description="Acidic residues" evidence="1">
    <location>
        <begin position="180"/>
        <end position="193"/>
    </location>
</feature>
<gene>
    <name evidence="2" type="ORF">P153DRAFT_403113</name>
</gene>
<feature type="compositionally biased region" description="Acidic residues" evidence="1">
    <location>
        <begin position="108"/>
        <end position="128"/>
    </location>
</feature>
<feature type="compositionally biased region" description="Basic residues" evidence="1">
    <location>
        <begin position="21"/>
        <end position="33"/>
    </location>
</feature>
<dbReference type="OrthoDB" id="3798657at2759"/>